<organism evidence="4 5">
    <name type="scientific">Pseudaquabacterium terrae</name>
    <dbReference type="NCBI Taxonomy" id="2732868"/>
    <lineage>
        <taxon>Bacteria</taxon>
        <taxon>Pseudomonadati</taxon>
        <taxon>Pseudomonadota</taxon>
        <taxon>Betaproteobacteria</taxon>
        <taxon>Burkholderiales</taxon>
        <taxon>Sphaerotilaceae</taxon>
        <taxon>Pseudaquabacterium</taxon>
    </lineage>
</organism>
<dbReference type="SUPFAM" id="SSF111369">
    <property type="entry name" value="HlyD-like secretion proteins"/>
    <property type="match status" value="1"/>
</dbReference>
<dbReference type="InterPro" id="IPR006143">
    <property type="entry name" value="RND_pump_MFP"/>
</dbReference>
<dbReference type="PANTHER" id="PTHR30469">
    <property type="entry name" value="MULTIDRUG RESISTANCE PROTEIN MDTA"/>
    <property type="match status" value="1"/>
</dbReference>
<feature type="domain" description="Multidrug resistance protein MdtA-like C-terminal permuted SH3" evidence="3">
    <location>
        <begin position="316"/>
        <end position="368"/>
    </location>
</feature>
<evidence type="ECO:0000259" key="2">
    <source>
        <dbReference type="Pfam" id="PF25954"/>
    </source>
</evidence>
<dbReference type="PANTHER" id="PTHR30469:SF15">
    <property type="entry name" value="HLYD FAMILY OF SECRETION PROTEINS"/>
    <property type="match status" value="1"/>
</dbReference>
<evidence type="ECO:0000313" key="5">
    <source>
        <dbReference type="Proteomes" id="UP000737171"/>
    </source>
</evidence>
<gene>
    <name evidence="4" type="ORF">HLB44_08455</name>
</gene>
<dbReference type="Proteomes" id="UP000737171">
    <property type="component" value="Unassembled WGS sequence"/>
</dbReference>
<comment type="similarity">
    <text evidence="1">Belongs to the membrane fusion protein (MFP) (TC 8.A.1) family.</text>
</comment>
<comment type="caution">
    <text evidence="4">The sequence shown here is derived from an EMBL/GenBank/DDBJ whole genome shotgun (WGS) entry which is preliminary data.</text>
</comment>
<dbReference type="Gene3D" id="2.40.50.100">
    <property type="match status" value="1"/>
</dbReference>
<evidence type="ECO:0000313" key="4">
    <source>
        <dbReference type="EMBL" id="NRF67010.1"/>
    </source>
</evidence>
<protein>
    <submittedName>
        <fullName evidence="4">Efflux RND transporter periplasmic adaptor subunit</fullName>
    </submittedName>
</protein>
<dbReference type="Gene3D" id="2.40.30.170">
    <property type="match status" value="1"/>
</dbReference>
<proteinExistence type="inferred from homology"/>
<feature type="domain" description="CusB-like beta-barrel" evidence="2">
    <location>
        <begin position="232"/>
        <end position="293"/>
    </location>
</feature>
<sequence>MKPPSLSPWWRRGLVMLVLLGALIAAVSWFSRSKPVAVVVAEVTLGKVESTVANTRAGSIEACQRTKLSTTSGGRIELLAVKEGDRVKKGQLLMKLWNDDQQAQQALAQAQLETTRKRVAEACTMADAAAREAQRQTALREQGFVSTAREDGARSEADARRGSCATAQADVRQAQARVEVTRVEQSRTLLLAPFAGTVAKIVGEVGEYSTPSPPGVPTPPAIDLIDDTCLYVKAPLDEVDAPRIKPGQVVRISIDALPRQTFPGHVKRIAPFVSAVEKQARTVDIDVSFDQRDAIGPLLVGYSADVEVVLDVRDKVLRVPTAALGEGNRALVVEGDQLVERRLKTGLANWEQAEVLEGLTAGERVVTSLEREGVKPGARVTVEAAPAKAR</sequence>
<evidence type="ECO:0000256" key="1">
    <source>
        <dbReference type="ARBA" id="ARBA00009477"/>
    </source>
</evidence>
<dbReference type="InterPro" id="IPR058792">
    <property type="entry name" value="Beta-barrel_RND_2"/>
</dbReference>
<name>A0ABX2EEG5_9BURK</name>
<dbReference type="InterPro" id="IPR058627">
    <property type="entry name" value="MdtA-like_C"/>
</dbReference>
<dbReference type="Pfam" id="PF25954">
    <property type="entry name" value="Beta-barrel_RND_2"/>
    <property type="match status" value="1"/>
</dbReference>
<dbReference type="EMBL" id="JABRWJ010000002">
    <property type="protein sequence ID" value="NRF67010.1"/>
    <property type="molecule type" value="Genomic_DNA"/>
</dbReference>
<keyword evidence="5" id="KW-1185">Reference proteome</keyword>
<dbReference type="RefSeq" id="WP_173122097.1">
    <property type="nucleotide sequence ID" value="NZ_JABRWJ010000002.1"/>
</dbReference>
<dbReference type="Gene3D" id="2.40.420.20">
    <property type="match status" value="1"/>
</dbReference>
<accession>A0ABX2EEG5</accession>
<reference evidence="4 5" key="1">
    <citation type="submission" date="2020-05" db="EMBL/GenBank/DDBJ databases">
        <title>Aquincola sp. isolate from soil.</title>
        <authorList>
            <person name="Han J."/>
            <person name="Kim D.-U."/>
        </authorList>
    </citation>
    <scope>NUCLEOTIDE SEQUENCE [LARGE SCALE GENOMIC DNA]</scope>
    <source>
        <strain evidence="4 5">S2</strain>
    </source>
</reference>
<dbReference type="NCBIfam" id="TIGR01730">
    <property type="entry name" value="RND_mfp"/>
    <property type="match status" value="1"/>
</dbReference>
<evidence type="ECO:0000259" key="3">
    <source>
        <dbReference type="Pfam" id="PF25967"/>
    </source>
</evidence>
<dbReference type="Pfam" id="PF25967">
    <property type="entry name" value="RND-MFP_C"/>
    <property type="match status" value="1"/>
</dbReference>